<accession>A0ACB8B947</accession>
<gene>
    <name evidence="1" type="ORF">BV22DRAFT_1197795</name>
</gene>
<protein>
    <submittedName>
        <fullName evidence="1">Uncharacterized protein</fullName>
    </submittedName>
</protein>
<evidence type="ECO:0000313" key="1">
    <source>
        <dbReference type="EMBL" id="KAH7921957.1"/>
    </source>
</evidence>
<proteinExistence type="predicted"/>
<evidence type="ECO:0000313" key="2">
    <source>
        <dbReference type="Proteomes" id="UP000790709"/>
    </source>
</evidence>
<keyword evidence="2" id="KW-1185">Reference proteome</keyword>
<dbReference type="EMBL" id="MU266504">
    <property type="protein sequence ID" value="KAH7921957.1"/>
    <property type="molecule type" value="Genomic_DNA"/>
</dbReference>
<reference evidence="1" key="1">
    <citation type="journal article" date="2021" name="New Phytol.">
        <title>Evolutionary innovations through gain and loss of genes in the ectomycorrhizal Boletales.</title>
        <authorList>
            <person name="Wu G."/>
            <person name="Miyauchi S."/>
            <person name="Morin E."/>
            <person name="Kuo A."/>
            <person name="Drula E."/>
            <person name="Varga T."/>
            <person name="Kohler A."/>
            <person name="Feng B."/>
            <person name="Cao Y."/>
            <person name="Lipzen A."/>
            <person name="Daum C."/>
            <person name="Hundley H."/>
            <person name="Pangilinan J."/>
            <person name="Johnson J."/>
            <person name="Barry K."/>
            <person name="LaButti K."/>
            <person name="Ng V."/>
            <person name="Ahrendt S."/>
            <person name="Min B."/>
            <person name="Choi I.G."/>
            <person name="Park H."/>
            <person name="Plett J.M."/>
            <person name="Magnuson J."/>
            <person name="Spatafora J.W."/>
            <person name="Nagy L.G."/>
            <person name="Henrissat B."/>
            <person name="Grigoriev I.V."/>
            <person name="Yang Z.L."/>
            <person name="Xu J."/>
            <person name="Martin F.M."/>
        </authorList>
    </citation>
    <scope>NUCLEOTIDE SEQUENCE</scope>
    <source>
        <strain evidence="1">KUC20120723A-06</strain>
    </source>
</reference>
<name>A0ACB8B947_9AGAM</name>
<organism evidence="1 2">
    <name type="scientific">Leucogyrophana mollusca</name>
    <dbReference type="NCBI Taxonomy" id="85980"/>
    <lineage>
        <taxon>Eukaryota</taxon>
        <taxon>Fungi</taxon>
        <taxon>Dikarya</taxon>
        <taxon>Basidiomycota</taxon>
        <taxon>Agaricomycotina</taxon>
        <taxon>Agaricomycetes</taxon>
        <taxon>Agaricomycetidae</taxon>
        <taxon>Boletales</taxon>
        <taxon>Boletales incertae sedis</taxon>
        <taxon>Leucogyrophana</taxon>
    </lineage>
</organism>
<sequence>MASLTIARAYQRFFDTHPNCTLALTGGTLNALGDVVAQLSQNILVKEHDRRPGWNSARTLRFFCFGLGLSPLLGRWNLFLEHRFPLRMRRAREKVSFAALSKRVAADQLFMAPLGLVIFVGSMGIMEGRGSGQIRQKYADMYKPALLTNWQVWPLAQLINFRYMPLPYRIPFQSACGVFWTLYLSILNAKEDERQDREDALRRTIQ</sequence>
<dbReference type="Proteomes" id="UP000790709">
    <property type="component" value="Unassembled WGS sequence"/>
</dbReference>
<comment type="caution">
    <text evidence="1">The sequence shown here is derived from an EMBL/GenBank/DDBJ whole genome shotgun (WGS) entry which is preliminary data.</text>
</comment>